<dbReference type="GO" id="GO:0005886">
    <property type="term" value="C:plasma membrane"/>
    <property type="evidence" value="ECO:0007669"/>
    <property type="project" value="UniProtKB-SubCell"/>
</dbReference>
<feature type="compositionally biased region" description="Basic and acidic residues" evidence="7">
    <location>
        <begin position="60"/>
        <end position="82"/>
    </location>
</feature>
<sequence length="337" mass="35290">MDGDDTTGRDARGDHPPTGGGRRTAEARDGERRHDRGDGAAGAGDAGGATGTDHAAGGTRPDDRDGTGGADHAGDAGDRDGAAPDSTVAGAATRRRSRWSRREYSPEEIEAAKQAWRDVVPWDTPMSRGDKILVFSTAGVMAVMLLSLPLRPFLLASHPVALSFVTGSLSAIGAGAAFARIGEVDLWLVIVAGVFGMVKFDWLFWLAGRRWGPKVVTFFAPGDGAQRFVAAVRGWPAWAMPLVVIGAALPGVPAVAVFALAGLGRMRLVTFLLFDAIGAALMTGLVAGLGYGLGQYAVDVVLAVDKYALYLSLVLIVFVAYRSGRRQSRDQAARSGT</sequence>
<dbReference type="Proteomes" id="UP000199614">
    <property type="component" value="Unassembled WGS sequence"/>
</dbReference>
<dbReference type="EMBL" id="FOUY01000028">
    <property type="protein sequence ID" value="SFO05078.1"/>
    <property type="molecule type" value="Genomic_DNA"/>
</dbReference>
<gene>
    <name evidence="9" type="ORF">SAMN05216207_102852</name>
</gene>
<feature type="transmembrane region" description="Helical" evidence="8">
    <location>
        <begin position="238"/>
        <end position="261"/>
    </location>
</feature>
<dbReference type="InterPro" id="IPR051311">
    <property type="entry name" value="DedA_domain"/>
</dbReference>
<reference evidence="9 10" key="1">
    <citation type="submission" date="2016-10" db="EMBL/GenBank/DDBJ databases">
        <authorList>
            <person name="de Groot N.N."/>
        </authorList>
    </citation>
    <scope>NUCLEOTIDE SEQUENCE [LARGE SCALE GENOMIC DNA]</scope>
    <source>
        <strain evidence="9 10">CGMCC 4.1877</strain>
    </source>
</reference>
<feature type="region of interest" description="Disordered" evidence="7">
    <location>
        <begin position="1"/>
        <end position="107"/>
    </location>
</feature>
<evidence type="ECO:0000256" key="6">
    <source>
        <dbReference type="ARBA" id="ARBA00023136"/>
    </source>
</evidence>
<feature type="transmembrane region" description="Helical" evidence="8">
    <location>
        <begin position="186"/>
        <end position="205"/>
    </location>
</feature>
<protein>
    <submittedName>
        <fullName evidence="9">Membrane protein DedA, SNARE-associated domain</fullName>
    </submittedName>
</protein>
<keyword evidence="5 8" id="KW-1133">Transmembrane helix</keyword>
<evidence type="ECO:0000256" key="3">
    <source>
        <dbReference type="ARBA" id="ARBA00022475"/>
    </source>
</evidence>
<evidence type="ECO:0000256" key="1">
    <source>
        <dbReference type="ARBA" id="ARBA00004651"/>
    </source>
</evidence>
<evidence type="ECO:0000313" key="9">
    <source>
        <dbReference type="EMBL" id="SFO05078.1"/>
    </source>
</evidence>
<evidence type="ECO:0000313" key="10">
    <source>
        <dbReference type="Proteomes" id="UP000199614"/>
    </source>
</evidence>
<evidence type="ECO:0000256" key="5">
    <source>
        <dbReference type="ARBA" id="ARBA00022989"/>
    </source>
</evidence>
<dbReference type="PANTHER" id="PTHR42709">
    <property type="entry name" value="ALKALINE PHOSPHATASE LIKE PROTEIN"/>
    <property type="match status" value="1"/>
</dbReference>
<keyword evidence="3" id="KW-1003">Cell membrane</keyword>
<dbReference type="PANTHER" id="PTHR42709:SF6">
    <property type="entry name" value="UNDECAPRENYL PHOSPHATE TRANSPORTER A"/>
    <property type="match status" value="1"/>
</dbReference>
<dbReference type="RefSeq" id="WP_245773747.1">
    <property type="nucleotide sequence ID" value="NZ_FOUY01000028.1"/>
</dbReference>
<feature type="compositionally biased region" description="Gly residues" evidence="7">
    <location>
        <begin position="39"/>
        <end position="50"/>
    </location>
</feature>
<accession>A0A1I5E0Q4</accession>
<feature type="transmembrane region" description="Helical" evidence="8">
    <location>
        <begin position="160"/>
        <end position="179"/>
    </location>
</feature>
<evidence type="ECO:0000256" key="7">
    <source>
        <dbReference type="SAM" id="MobiDB-lite"/>
    </source>
</evidence>
<comment type="similarity">
    <text evidence="2">Belongs to the DedA family.</text>
</comment>
<comment type="subcellular location">
    <subcellularLocation>
        <location evidence="1">Cell membrane</location>
        <topology evidence="1">Multi-pass membrane protein</topology>
    </subcellularLocation>
</comment>
<evidence type="ECO:0000256" key="2">
    <source>
        <dbReference type="ARBA" id="ARBA00010792"/>
    </source>
</evidence>
<feature type="transmembrane region" description="Helical" evidence="8">
    <location>
        <begin position="268"/>
        <end position="287"/>
    </location>
</feature>
<dbReference type="STRING" id="260086.SAMN05216207_102852"/>
<name>A0A1I5E0Q4_PSUAM</name>
<keyword evidence="6 8" id="KW-0472">Membrane</keyword>
<evidence type="ECO:0000256" key="4">
    <source>
        <dbReference type="ARBA" id="ARBA00022692"/>
    </source>
</evidence>
<keyword evidence="10" id="KW-1185">Reference proteome</keyword>
<feature type="transmembrane region" description="Helical" evidence="8">
    <location>
        <begin position="307"/>
        <end position="324"/>
    </location>
</feature>
<feature type="compositionally biased region" description="Basic and acidic residues" evidence="7">
    <location>
        <begin position="23"/>
        <end position="38"/>
    </location>
</feature>
<proteinExistence type="inferred from homology"/>
<organism evidence="9 10">
    <name type="scientific">Pseudonocardia ammonioxydans</name>
    <dbReference type="NCBI Taxonomy" id="260086"/>
    <lineage>
        <taxon>Bacteria</taxon>
        <taxon>Bacillati</taxon>
        <taxon>Actinomycetota</taxon>
        <taxon>Actinomycetes</taxon>
        <taxon>Pseudonocardiales</taxon>
        <taxon>Pseudonocardiaceae</taxon>
        <taxon>Pseudonocardia</taxon>
    </lineage>
</organism>
<feature type="compositionally biased region" description="Basic and acidic residues" evidence="7">
    <location>
        <begin position="1"/>
        <end position="15"/>
    </location>
</feature>
<feature type="transmembrane region" description="Helical" evidence="8">
    <location>
        <begin position="132"/>
        <end position="154"/>
    </location>
</feature>
<evidence type="ECO:0000256" key="8">
    <source>
        <dbReference type="SAM" id="Phobius"/>
    </source>
</evidence>
<dbReference type="AlphaFoldDB" id="A0A1I5E0Q4"/>
<keyword evidence="4 8" id="KW-0812">Transmembrane</keyword>